<dbReference type="Proteomes" id="UP000004982">
    <property type="component" value="Unassembled WGS sequence"/>
</dbReference>
<evidence type="ECO:0000313" key="1">
    <source>
        <dbReference type="EMBL" id="EGQ76240.1"/>
    </source>
</evidence>
<evidence type="ECO:0000313" key="2">
    <source>
        <dbReference type="Proteomes" id="UP000004982"/>
    </source>
</evidence>
<dbReference type="Pfam" id="PF10084">
    <property type="entry name" value="DUF2322"/>
    <property type="match status" value="1"/>
</dbReference>
<dbReference type="InterPro" id="IPR016755">
    <property type="entry name" value="UCP019302"/>
</dbReference>
<dbReference type="PIRSF" id="PIRSF019302">
    <property type="entry name" value="UCP019302"/>
    <property type="match status" value="1"/>
</dbReference>
<proteinExistence type="predicted"/>
<protein>
    <recommendedName>
        <fullName evidence="3">DUF2322 family protein</fullName>
    </recommendedName>
</protein>
<dbReference type="AlphaFoldDB" id="A0AA36UIB4"/>
<name>A0AA36UIB4_9NEIS</name>
<gene>
    <name evidence="1" type="ORF">HMPREF9418_2101</name>
</gene>
<dbReference type="EMBL" id="AFQE01000102">
    <property type="protein sequence ID" value="EGQ76240.1"/>
    <property type="molecule type" value="Genomic_DNA"/>
</dbReference>
<comment type="caution">
    <text evidence="1">The sequence shown here is derived from an EMBL/GenBank/DDBJ whole genome shotgun (WGS) entry which is preliminary data.</text>
</comment>
<sequence length="111" mass="11846">MLERTTMSFQDNLAAMPDIGHLSGLDILDAQGKAVHHIPNASGKQGSLKLYNALALNFGGKLDAAAAAQGLDWFAEHVADAQANPGKHPNIDLLLQVKNENLRLLLKPVNA</sequence>
<accession>A0AA36UIB4</accession>
<evidence type="ECO:0008006" key="3">
    <source>
        <dbReference type="Google" id="ProtNLM"/>
    </source>
</evidence>
<organism evidence="1 2">
    <name type="scientific">Neisseria macacae ATCC 33926</name>
    <dbReference type="NCBI Taxonomy" id="997348"/>
    <lineage>
        <taxon>Bacteria</taxon>
        <taxon>Pseudomonadati</taxon>
        <taxon>Pseudomonadota</taxon>
        <taxon>Betaproteobacteria</taxon>
        <taxon>Neisseriales</taxon>
        <taxon>Neisseriaceae</taxon>
        <taxon>Neisseria</taxon>
    </lineage>
</organism>
<reference evidence="1 2" key="1">
    <citation type="submission" date="2011-05" db="EMBL/GenBank/DDBJ databases">
        <authorList>
            <person name="Muzny D."/>
            <person name="Qin X."/>
            <person name="Deng J."/>
            <person name="Jiang H."/>
            <person name="Liu Y."/>
            <person name="Qu J."/>
            <person name="Song X.-Z."/>
            <person name="Zhang L."/>
            <person name="Thornton R."/>
            <person name="Coyle M."/>
            <person name="Francisco L."/>
            <person name="Jackson L."/>
            <person name="Javaid M."/>
            <person name="Korchina V."/>
            <person name="Kovar C."/>
            <person name="Mata R."/>
            <person name="Mathew T."/>
            <person name="Ngo R."/>
            <person name="Nguyen L."/>
            <person name="Nguyen N."/>
            <person name="Okwuonu G."/>
            <person name="Ongeri F."/>
            <person name="Pham C."/>
            <person name="Simmons D."/>
            <person name="Wilczek-Boney K."/>
            <person name="Hale W."/>
            <person name="Jakkamsetti A."/>
            <person name="Pham P."/>
            <person name="Ruth R."/>
            <person name="San Lucas F."/>
            <person name="Warren J."/>
            <person name="Zhang J."/>
            <person name="Zhao Z."/>
            <person name="Zhou C."/>
            <person name="Zhu D."/>
            <person name="Lee S."/>
            <person name="Bess C."/>
            <person name="Blankenburg K."/>
            <person name="Forbes L."/>
            <person name="Fu Q."/>
            <person name="Gubbala S."/>
            <person name="Hirani K."/>
            <person name="Jayaseelan J.C."/>
            <person name="Lara F."/>
            <person name="Munidasa M."/>
            <person name="Palculict T."/>
            <person name="Patil S."/>
            <person name="Pu L.-L."/>
            <person name="Saada N."/>
            <person name="Tang L."/>
            <person name="Weissenberger G."/>
            <person name="Zhu Y."/>
            <person name="Hemphill L."/>
            <person name="Shang Y."/>
            <person name="Youmans B."/>
            <person name="Ayvaz T."/>
            <person name="Ross M."/>
            <person name="Santibanez J."/>
            <person name="Aqrawi P."/>
            <person name="Gross S."/>
            <person name="Joshi V."/>
            <person name="Fowler G."/>
            <person name="Nazareth L."/>
            <person name="Reid J."/>
            <person name="Worley K."/>
            <person name="Petrosino J."/>
            <person name="Highlander S."/>
            <person name="Gibbs R."/>
        </authorList>
    </citation>
    <scope>NUCLEOTIDE SEQUENCE [LARGE SCALE GENOMIC DNA]</scope>
    <source>
        <strain evidence="1 2">ATCC 33926</strain>
    </source>
</reference>